<gene>
    <name evidence="1" type="ORF">HYH02_003230</name>
</gene>
<dbReference type="AlphaFoldDB" id="A0A836BAM1"/>
<dbReference type="OrthoDB" id="10363716at2759"/>
<reference evidence="1" key="1">
    <citation type="journal article" date="2020" name="bioRxiv">
        <title>Comparative genomics of Chlamydomonas.</title>
        <authorList>
            <person name="Craig R.J."/>
            <person name="Hasan A.R."/>
            <person name="Ness R.W."/>
            <person name="Keightley P.D."/>
        </authorList>
    </citation>
    <scope>NUCLEOTIDE SEQUENCE</scope>
    <source>
        <strain evidence="1">CCAP 11/173</strain>
    </source>
</reference>
<evidence type="ECO:0000313" key="1">
    <source>
        <dbReference type="EMBL" id="KAG2452199.1"/>
    </source>
</evidence>
<sequence>MMISSALNFTEDDPCLVLQTNDAGLQAHNPTSAPGSSQDELVQAILNAGMRAAEHADGRASKKYFYGTASAWIAALNALGAIAWAKHAHNVPDVGELWQVTGPAASLHFMQVLVPFNE</sequence>
<accession>A0A836BAM1</accession>
<dbReference type="Proteomes" id="UP000613740">
    <property type="component" value="Unassembled WGS sequence"/>
</dbReference>
<evidence type="ECO:0000313" key="2">
    <source>
        <dbReference type="Proteomes" id="UP000613740"/>
    </source>
</evidence>
<organism evidence="1 2">
    <name type="scientific">Chlamydomonas schloesseri</name>
    <dbReference type="NCBI Taxonomy" id="2026947"/>
    <lineage>
        <taxon>Eukaryota</taxon>
        <taxon>Viridiplantae</taxon>
        <taxon>Chlorophyta</taxon>
        <taxon>core chlorophytes</taxon>
        <taxon>Chlorophyceae</taxon>
        <taxon>CS clade</taxon>
        <taxon>Chlamydomonadales</taxon>
        <taxon>Chlamydomonadaceae</taxon>
        <taxon>Chlamydomonas</taxon>
    </lineage>
</organism>
<proteinExistence type="predicted"/>
<dbReference type="EMBL" id="JAEHOD010000006">
    <property type="protein sequence ID" value="KAG2452199.1"/>
    <property type="molecule type" value="Genomic_DNA"/>
</dbReference>
<comment type="caution">
    <text evidence="1">The sequence shown here is derived from an EMBL/GenBank/DDBJ whole genome shotgun (WGS) entry which is preliminary data.</text>
</comment>
<name>A0A836BAM1_9CHLO</name>
<protein>
    <submittedName>
        <fullName evidence="1">Uncharacterized protein</fullName>
    </submittedName>
</protein>
<keyword evidence="2" id="KW-1185">Reference proteome</keyword>